<proteinExistence type="inferred from homology"/>
<evidence type="ECO:0000256" key="8">
    <source>
        <dbReference type="ARBA" id="ARBA00032829"/>
    </source>
</evidence>
<evidence type="ECO:0000256" key="7">
    <source>
        <dbReference type="ARBA" id="ARBA00022801"/>
    </source>
</evidence>
<accession>A0ABN7UQJ5</accession>
<dbReference type="InterPro" id="IPR029058">
    <property type="entry name" value="AB_hydrolase_fold"/>
</dbReference>
<evidence type="ECO:0000256" key="4">
    <source>
        <dbReference type="ARBA" id="ARBA00011881"/>
    </source>
</evidence>
<evidence type="ECO:0000313" key="11">
    <source>
        <dbReference type="EMBL" id="CAG8644293.1"/>
    </source>
</evidence>
<feature type="domain" description="Acylamino-acid-releasing enzyme N-terminal" evidence="10">
    <location>
        <begin position="20"/>
        <end position="242"/>
    </location>
</feature>
<protein>
    <recommendedName>
        <fullName evidence="5">acylaminoacyl-peptidase</fullName>
        <ecNumber evidence="5">3.4.19.1</ecNumber>
    </recommendedName>
    <alternativeName>
        <fullName evidence="8">Dipeptidyl-peptidase V</fullName>
    </alternativeName>
</protein>
<dbReference type="SUPFAM" id="SSF53474">
    <property type="entry name" value="alpha/beta-Hydrolases"/>
    <property type="match status" value="1"/>
</dbReference>
<name>A0ABN7UQJ5_GIGMA</name>
<reference evidence="11 12" key="1">
    <citation type="submission" date="2021-06" db="EMBL/GenBank/DDBJ databases">
        <authorList>
            <person name="Kallberg Y."/>
            <person name="Tangrot J."/>
            <person name="Rosling A."/>
        </authorList>
    </citation>
    <scope>NUCLEOTIDE SEQUENCE [LARGE SCALE GENOMIC DNA]</scope>
    <source>
        <strain evidence="11 12">120-4 pot B 10/14</strain>
    </source>
</reference>
<organism evidence="11 12">
    <name type="scientific">Gigaspora margarita</name>
    <dbReference type="NCBI Taxonomy" id="4874"/>
    <lineage>
        <taxon>Eukaryota</taxon>
        <taxon>Fungi</taxon>
        <taxon>Fungi incertae sedis</taxon>
        <taxon>Mucoromycota</taxon>
        <taxon>Glomeromycotina</taxon>
        <taxon>Glomeromycetes</taxon>
        <taxon>Diversisporales</taxon>
        <taxon>Gigasporaceae</taxon>
        <taxon>Gigaspora</taxon>
    </lineage>
</organism>
<dbReference type="PANTHER" id="PTHR42776:SF4">
    <property type="entry name" value="ACYLAMINO-ACID-RELEASING ENZYME"/>
    <property type="match status" value="1"/>
</dbReference>
<evidence type="ECO:0000259" key="9">
    <source>
        <dbReference type="Pfam" id="PF00326"/>
    </source>
</evidence>
<evidence type="ECO:0000256" key="3">
    <source>
        <dbReference type="ARBA" id="ARBA00010040"/>
    </source>
</evidence>
<comment type="subunit">
    <text evidence="4">Homotetramer.</text>
</comment>
<sequence>MPQIHVESEEVTSDVNVENEDSVALKTFKALAKIPTYLSARFLSTSIIHLTLSQRDLVRKLKRTIAKQLIVSLQQDGNSKSIGISSSFLPIDLGDVAQQTTSPSGDQLLVLRAVSNEKGKKRFVETWRLGSLINVLDVTDVHGEFYADDEFGGLYWSKDEQKAVYVAEQKELEDSDERKFDYTPSWGERFNNKHVPLIVVFDISKNEAKVLPKFEKIDPGQVQFGPEDKSLIFIGYSNEPRRYDHLSNNVEHARSPRLNLSGNCLVYLSNPIGGPHYWCSELYEYNFSSKQNRLIVPIVHSPSSSFHNNFPGIYNKNIPLKAFITIDGAEFVLMHSSWRSQEVLLAINLSTGKVQQLTTTGSWNLLSVWDKYILAVQGSTFEFHKLQLGIVTGCHEDNLVVDWTVVDQPDVEKVTPTLAKSTWSILQPFENNPYLELIVHRPKDVPSNKKSPLIVVPHGGPHSVCVASLSLAISTLVYLGYLVVAVNYTGSAGFGQDSIDKLIGNIGNLEVEEVQAVAQYFVDQHEVDPDAIALIGGSHGGFISGHLIGKYPDFYKACIMRNPVLNIGGMVAITDIPDWCFAELGLPYSLSKPPILKPSDYAKMYENSPIANIDQVKTPTLLLLGNNDKRVPSVDGLAWWYYLKGQGKVEIQCKMYKETGHSLDSIEAEIQGFDAISKFLKDKIGL</sequence>
<keyword evidence="12" id="KW-1185">Reference proteome</keyword>
<comment type="catalytic activity">
    <reaction evidence="1">
        <text>Cleavage of an N-acetyl or N-formyl amino acid from the N-terminus of a polypeptide.</text>
        <dbReference type="EC" id="3.4.19.1"/>
    </reaction>
</comment>
<evidence type="ECO:0000256" key="1">
    <source>
        <dbReference type="ARBA" id="ARBA00000721"/>
    </source>
</evidence>
<evidence type="ECO:0000256" key="2">
    <source>
        <dbReference type="ARBA" id="ARBA00004496"/>
    </source>
</evidence>
<feature type="domain" description="Peptidase S9 prolyl oligopeptidase catalytic" evidence="9">
    <location>
        <begin position="469"/>
        <end position="685"/>
    </location>
</feature>
<dbReference type="Gene3D" id="3.40.50.1820">
    <property type="entry name" value="alpha/beta hydrolase"/>
    <property type="match status" value="1"/>
</dbReference>
<dbReference type="InterPro" id="IPR001375">
    <property type="entry name" value="Peptidase_S9_cat"/>
</dbReference>
<evidence type="ECO:0000259" key="10">
    <source>
        <dbReference type="Pfam" id="PF19283"/>
    </source>
</evidence>
<gene>
    <name evidence="11" type="ORF">GMARGA_LOCUS9012</name>
</gene>
<dbReference type="InterPro" id="IPR045550">
    <property type="entry name" value="AARE_N"/>
</dbReference>
<feature type="domain" description="Acylamino-acid-releasing enzyme N-terminal" evidence="10">
    <location>
        <begin position="246"/>
        <end position="411"/>
    </location>
</feature>
<evidence type="ECO:0000313" key="12">
    <source>
        <dbReference type="Proteomes" id="UP000789901"/>
    </source>
</evidence>
<evidence type="ECO:0000256" key="5">
    <source>
        <dbReference type="ARBA" id="ARBA00012917"/>
    </source>
</evidence>
<comment type="caution">
    <text evidence="11">The sequence shown here is derived from an EMBL/GenBank/DDBJ whole genome shotgun (WGS) entry which is preliminary data.</text>
</comment>
<dbReference type="Proteomes" id="UP000789901">
    <property type="component" value="Unassembled WGS sequence"/>
</dbReference>
<dbReference type="Pfam" id="PF19283">
    <property type="entry name" value="APEH_N"/>
    <property type="match status" value="2"/>
</dbReference>
<comment type="subcellular location">
    <subcellularLocation>
        <location evidence="2">Cytoplasm</location>
    </subcellularLocation>
</comment>
<dbReference type="PANTHER" id="PTHR42776">
    <property type="entry name" value="SERINE PEPTIDASE S9 FAMILY MEMBER"/>
    <property type="match status" value="1"/>
</dbReference>
<comment type="similarity">
    <text evidence="3">Belongs to the peptidase S9C family.</text>
</comment>
<dbReference type="Pfam" id="PF00326">
    <property type="entry name" value="Peptidase_S9"/>
    <property type="match status" value="1"/>
</dbReference>
<evidence type="ECO:0000256" key="6">
    <source>
        <dbReference type="ARBA" id="ARBA00022490"/>
    </source>
</evidence>
<dbReference type="SUPFAM" id="SSF82171">
    <property type="entry name" value="DPP6 N-terminal domain-like"/>
    <property type="match status" value="1"/>
</dbReference>
<dbReference type="EC" id="3.4.19.1" evidence="5"/>
<keyword evidence="6" id="KW-0963">Cytoplasm</keyword>
<dbReference type="EMBL" id="CAJVQB010004739">
    <property type="protein sequence ID" value="CAG8644293.1"/>
    <property type="molecule type" value="Genomic_DNA"/>
</dbReference>
<keyword evidence="7" id="KW-0378">Hydrolase</keyword>